<dbReference type="eggNOG" id="KOG1587">
    <property type="taxonomic scope" value="Eukaryota"/>
</dbReference>
<keyword evidence="8" id="KW-0969">Cilium</keyword>
<dbReference type="GO" id="GO:0005874">
    <property type="term" value="C:microtubule"/>
    <property type="evidence" value="ECO:0007669"/>
    <property type="project" value="UniProtKB-KW"/>
</dbReference>
<evidence type="ECO:0000313" key="16">
    <source>
        <dbReference type="Proteomes" id="UP000015101"/>
    </source>
</evidence>
<evidence type="ECO:0000256" key="5">
    <source>
        <dbReference type="ARBA" id="ARBA00022701"/>
    </source>
</evidence>
<feature type="compositionally biased region" description="Polar residues" evidence="13">
    <location>
        <begin position="523"/>
        <end position="536"/>
    </location>
</feature>
<dbReference type="GO" id="GO:0036157">
    <property type="term" value="C:outer dynein arm"/>
    <property type="evidence" value="ECO:0000318"/>
    <property type="project" value="GO_Central"/>
</dbReference>
<evidence type="ECO:0000256" key="11">
    <source>
        <dbReference type="ARBA" id="ARBA00023273"/>
    </source>
</evidence>
<keyword evidence="11" id="KW-0966">Cell projection</keyword>
<dbReference type="InterPro" id="IPR036322">
    <property type="entry name" value="WD40_repeat_dom_sf"/>
</dbReference>
<dbReference type="AlphaFoldDB" id="T1G704"/>
<accession>T1G704</accession>
<keyword evidence="10" id="KW-0206">Cytoskeleton</keyword>
<keyword evidence="9" id="KW-0505">Motor protein</keyword>
<dbReference type="EMBL" id="KB097594">
    <property type="protein sequence ID" value="ESN93763.1"/>
    <property type="molecule type" value="Genomic_DNA"/>
</dbReference>
<comment type="subcellular location">
    <subcellularLocation>
        <location evidence="1">Cytoplasm</location>
        <location evidence="1">Cytoskeleton</location>
        <location evidence="1">Cilium axoneme</location>
    </subcellularLocation>
</comment>
<dbReference type="EnsemblMetazoa" id="HelroT88238">
    <property type="protein sequence ID" value="HelroP88238"/>
    <property type="gene ID" value="HelroG88238"/>
</dbReference>
<dbReference type="InterPro" id="IPR050687">
    <property type="entry name" value="Dynein_IC"/>
</dbReference>
<dbReference type="OrthoDB" id="366230at2759"/>
<comment type="similarity">
    <text evidence="2">Belongs to the dynein intermediate chain family.</text>
</comment>
<dbReference type="GO" id="GO:0045504">
    <property type="term" value="F:dynein heavy chain binding"/>
    <property type="evidence" value="ECO:0000318"/>
    <property type="project" value="GO_Central"/>
</dbReference>
<dbReference type="InterPro" id="IPR015943">
    <property type="entry name" value="WD40/YVTN_repeat-like_dom_sf"/>
</dbReference>
<reference evidence="14 16" key="2">
    <citation type="journal article" date="2013" name="Nature">
        <title>Insights into bilaterian evolution from three spiralian genomes.</title>
        <authorList>
            <person name="Simakov O."/>
            <person name="Marletaz F."/>
            <person name="Cho S.J."/>
            <person name="Edsinger-Gonzales E."/>
            <person name="Havlak P."/>
            <person name="Hellsten U."/>
            <person name="Kuo D.H."/>
            <person name="Larsson T."/>
            <person name="Lv J."/>
            <person name="Arendt D."/>
            <person name="Savage R."/>
            <person name="Osoegawa K."/>
            <person name="de Jong P."/>
            <person name="Grimwood J."/>
            <person name="Chapman J.A."/>
            <person name="Shapiro H."/>
            <person name="Aerts A."/>
            <person name="Otillar R.P."/>
            <person name="Terry A.Y."/>
            <person name="Boore J.L."/>
            <person name="Grigoriev I.V."/>
            <person name="Lindberg D.R."/>
            <person name="Seaver E.C."/>
            <person name="Weisblat D.A."/>
            <person name="Putnam N.H."/>
            <person name="Rokhsar D.S."/>
        </authorList>
    </citation>
    <scope>NUCLEOTIDE SEQUENCE</scope>
</reference>
<evidence type="ECO:0000256" key="8">
    <source>
        <dbReference type="ARBA" id="ARBA00023069"/>
    </source>
</evidence>
<dbReference type="FunCoup" id="T1G704">
    <property type="interactions" value="7"/>
</dbReference>
<dbReference type="PROSITE" id="PS50082">
    <property type="entry name" value="WD_REPEATS_2"/>
    <property type="match status" value="1"/>
</dbReference>
<dbReference type="SMART" id="SM00320">
    <property type="entry name" value="WD40"/>
    <property type="match status" value="6"/>
</dbReference>
<keyword evidence="16" id="KW-1185">Reference proteome</keyword>
<dbReference type="CTD" id="20216851"/>
<evidence type="ECO:0000256" key="3">
    <source>
        <dbReference type="ARBA" id="ARBA00022490"/>
    </source>
</evidence>
<reference evidence="15" key="3">
    <citation type="submission" date="2015-06" db="UniProtKB">
        <authorList>
            <consortium name="EnsemblMetazoa"/>
        </authorList>
    </citation>
    <scope>IDENTIFICATION</scope>
</reference>
<dbReference type="OMA" id="NALWINS"/>
<dbReference type="Pfam" id="PF00400">
    <property type="entry name" value="WD40"/>
    <property type="match status" value="1"/>
</dbReference>
<keyword evidence="3" id="KW-0963">Cytoplasm</keyword>
<name>T1G704_HELRO</name>
<dbReference type="EMBL" id="AMQM01007293">
    <property type="status" value="NOT_ANNOTATED_CDS"/>
    <property type="molecule type" value="Genomic_DNA"/>
</dbReference>
<evidence type="ECO:0000256" key="10">
    <source>
        <dbReference type="ARBA" id="ARBA00023212"/>
    </source>
</evidence>
<sequence>MEITYVYTRLRSNFGRHYKFKDSEDKILCDIKPDPEISQSFIDRDPVDRGVQCTVEQSVQEVNTERRKMETKSVNHVEGGWPRDVHYYDPDQVARFRKKIEKDDVYIETVKKLAETMERYIRQNNSLDIYEDYFGGAESILDLNKPTLKIINLFNDQNEIKRPVSSLSWFTDGPKKVAVSYADPECQDHFFVSNFYNCYIWDVESPHNAEMTLRPQSQVACLEYNPKDPHTIVGGQYNGQVVLWDCRGKGTPYESSDALKGHKDVVRSLVWIQSKTGCELFSASLDGQVLWWDTRKLTEYTEVMYLDPTRKQEATKSIGAQCLEFESTIPTKFMAGCVEGSILICNRKAKSAVEKVSTVYTGVQKSPVYSLQRNPFFLKNFLSCSAYQIRFWSEDWKESSIWCSREFTSHATFSCWSPTRPSVLYTAMANGMISCWNVLLNQKEPVFKMPISKQALRCMKMFENGKFLVVAGDDGMTTLLRASDDLVVAEKNEKKELGEFFDRETKREKNLEAMRREKRKVKSQSPKESSVSRRNS</sequence>
<proteinExistence type="inferred from homology"/>
<dbReference type="Proteomes" id="UP000015101">
    <property type="component" value="Unassembled WGS sequence"/>
</dbReference>
<evidence type="ECO:0000256" key="2">
    <source>
        <dbReference type="ARBA" id="ARBA00011059"/>
    </source>
</evidence>
<keyword evidence="7" id="KW-0243">Dynein</keyword>
<keyword evidence="6" id="KW-0677">Repeat</keyword>
<dbReference type="GO" id="GO:0036158">
    <property type="term" value="P:outer dynein arm assembly"/>
    <property type="evidence" value="ECO:0000318"/>
    <property type="project" value="GO_Central"/>
</dbReference>
<dbReference type="PANTHER" id="PTHR12442:SF7">
    <property type="entry name" value="DYNEIN AXONEMAL INTERMEDIATE CHAIN 2"/>
    <property type="match status" value="1"/>
</dbReference>
<dbReference type="SUPFAM" id="SSF50978">
    <property type="entry name" value="WD40 repeat-like"/>
    <property type="match status" value="1"/>
</dbReference>
<evidence type="ECO:0000256" key="9">
    <source>
        <dbReference type="ARBA" id="ARBA00023175"/>
    </source>
</evidence>
<evidence type="ECO:0000313" key="14">
    <source>
        <dbReference type="EMBL" id="ESN93763.1"/>
    </source>
</evidence>
<dbReference type="STRING" id="6412.T1G704"/>
<dbReference type="GO" id="GO:0045503">
    <property type="term" value="F:dynein light chain binding"/>
    <property type="evidence" value="ECO:0000318"/>
    <property type="project" value="GO_Central"/>
</dbReference>
<gene>
    <name evidence="15" type="primary">20216851</name>
    <name evidence="14" type="ORF">HELRODRAFT_88238</name>
</gene>
<evidence type="ECO:0000256" key="4">
    <source>
        <dbReference type="ARBA" id="ARBA00022574"/>
    </source>
</evidence>
<dbReference type="Gene3D" id="2.130.10.10">
    <property type="entry name" value="YVTN repeat-like/Quinoprotein amine dehydrogenase"/>
    <property type="match status" value="2"/>
</dbReference>
<dbReference type="InterPro" id="IPR001680">
    <property type="entry name" value="WD40_rpt"/>
</dbReference>
<evidence type="ECO:0000313" key="15">
    <source>
        <dbReference type="EnsemblMetazoa" id="HelroP88238"/>
    </source>
</evidence>
<dbReference type="PANTHER" id="PTHR12442">
    <property type="entry name" value="DYNEIN INTERMEDIATE CHAIN"/>
    <property type="match status" value="1"/>
</dbReference>
<keyword evidence="4 12" id="KW-0853">WD repeat</keyword>
<protein>
    <submittedName>
        <fullName evidence="14 15">Uncharacterized protein</fullName>
    </submittedName>
</protein>
<dbReference type="GeneID" id="20216851"/>
<feature type="repeat" description="WD" evidence="12">
    <location>
        <begin position="259"/>
        <end position="302"/>
    </location>
</feature>
<dbReference type="RefSeq" id="XP_009028116.1">
    <property type="nucleotide sequence ID" value="XM_009029868.1"/>
</dbReference>
<dbReference type="FunFam" id="2.130.10.10:FF:000584">
    <property type="entry name" value="Dynein intermediate chain 2"/>
    <property type="match status" value="1"/>
</dbReference>
<keyword evidence="5" id="KW-0493">Microtubule</keyword>
<evidence type="ECO:0000256" key="7">
    <source>
        <dbReference type="ARBA" id="ARBA00023017"/>
    </source>
</evidence>
<dbReference type="HOGENOM" id="CLU_022406_1_0_1"/>
<dbReference type="GO" id="GO:0003341">
    <property type="term" value="P:cilium movement"/>
    <property type="evidence" value="ECO:0000318"/>
    <property type="project" value="GO_Central"/>
</dbReference>
<evidence type="ECO:0000256" key="12">
    <source>
        <dbReference type="PROSITE-ProRule" id="PRU00221"/>
    </source>
</evidence>
<dbReference type="InParanoid" id="T1G704"/>
<organism evidence="15 16">
    <name type="scientific">Helobdella robusta</name>
    <name type="common">Californian leech</name>
    <dbReference type="NCBI Taxonomy" id="6412"/>
    <lineage>
        <taxon>Eukaryota</taxon>
        <taxon>Metazoa</taxon>
        <taxon>Spiralia</taxon>
        <taxon>Lophotrochozoa</taxon>
        <taxon>Annelida</taxon>
        <taxon>Clitellata</taxon>
        <taxon>Hirudinea</taxon>
        <taxon>Rhynchobdellida</taxon>
        <taxon>Glossiphoniidae</taxon>
        <taxon>Helobdella</taxon>
    </lineage>
</organism>
<feature type="region of interest" description="Disordered" evidence="13">
    <location>
        <begin position="512"/>
        <end position="536"/>
    </location>
</feature>
<reference evidence="16" key="1">
    <citation type="submission" date="2012-12" db="EMBL/GenBank/DDBJ databases">
        <authorList>
            <person name="Hellsten U."/>
            <person name="Grimwood J."/>
            <person name="Chapman J.A."/>
            <person name="Shapiro H."/>
            <person name="Aerts A."/>
            <person name="Otillar R.P."/>
            <person name="Terry A.Y."/>
            <person name="Boore J.L."/>
            <person name="Simakov O."/>
            <person name="Marletaz F."/>
            <person name="Cho S.-J."/>
            <person name="Edsinger-Gonzales E."/>
            <person name="Havlak P."/>
            <person name="Kuo D.-H."/>
            <person name="Larsson T."/>
            <person name="Lv J."/>
            <person name="Arendt D."/>
            <person name="Savage R."/>
            <person name="Osoegawa K."/>
            <person name="de Jong P."/>
            <person name="Lindberg D.R."/>
            <person name="Seaver E.C."/>
            <person name="Weisblat D.A."/>
            <person name="Putnam N.H."/>
            <person name="Grigoriev I.V."/>
            <person name="Rokhsar D.S."/>
        </authorList>
    </citation>
    <scope>NUCLEOTIDE SEQUENCE</scope>
</reference>
<evidence type="ECO:0000256" key="6">
    <source>
        <dbReference type="ARBA" id="ARBA00022737"/>
    </source>
</evidence>
<evidence type="ECO:0000256" key="1">
    <source>
        <dbReference type="ARBA" id="ARBA00004430"/>
    </source>
</evidence>
<dbReference type="KEGG" id="hro:HELRODRAFT_88238"/>
<evidence type="ECO:0000256" key="13">
    <source>
        <dbReference type="SAM" id="MobiDB-lite"/>
    </source>
</evidence>